<dbReference type="RefSeq" id="XP_024540088.1">
    <property type="nucleotide sequence ID" value="XM_024684320.1"/>
</dbReference>
<dbReference type="AlphaFoldDB" id="A9LY11"/>
<organism evidence="2">
    <name type="scientific">Selaginella moellendorffii</name>
    <name type="common">Spikemoss</name>
    <dbReference type="NCBI Taxonomy" id="88036"/>
    <lineage>
        <taxon>Eukaryota</taxon>
        <taxon>Viridiplantae</taxon>
        <taxon>Streptophyta</taxon>
        <taxon>Embryophyta</taxon>
        <taxon>Tracheophyta</taxon>
        <taxon>Lycopodiopsida</taxon>
        <taxon>Selaginellales</taxon>
        <taxon>Selaginellaceae</taxon>
        <taxon>Selaginella</taxon>
    </lineage>
</organism>
<dbReference type="PANTHER" id="PTHR47750">
    <property type="entry name" value="F-BOX PROTEIN SNE"/>
    <property type="match status" value="1"/>
</dbReference>
<protein>
    <submittedName>
        <fullName evidence="2">Putative F-box GID2 protein</fullName>
    </submittedName>
</protein>
<accession>A9LY11</accession>
<dbReference type="SMART" id="SM00256">
    <property type="entry name" value="FBOX"/>
    <property type="match status" value="1"/>
</dbReference>
<dbReference type="InterPro" id="IPR036047">
    <property type="entry name" value="F-box-like_dom_sf"/>
</dbReference>
<evidence type="ECO:0000259" key="1">
    <source>
        <dbReference type="PROSITE" id="PS50181"/>
    </source>
</evidence>
<dbReference type="InterPro" id="IPR001810">
    <property type="entry name" value="F-box_dom"/>
</dbReference>
<dbReference type="GO" id="GO:0019005">
    <property type="term" value="C:SCF ubiquitin ligase complex"/>
    <property type="evidence" value="ECO:0007669"/>
    <property type="project" value="InterPro"/>
</dbReference>
<dbReference type="Gene3D" id="1.20.1280.50">
    <property type="match status" value="1"/>
</dbReference>
<feature type="domain" description="F-box" evidence="1">
    <location>
        <begin position="3"/>
        <end position="49"/>
    </location>
</feature>
<dbReference type="InterPro" id="IPR044184">
    <property type="entry name" value="SNE/GID2"/>
</dbReference>
<dbReference type="EMBL" id="EU262746">
    <property type="protein sequence ID" value="ABX10760.1"/>
    <property type="molecule type" value="mRNA"/>
</dbReference>
<sequence>MGTPRHNPIHDDMLLEVFKHLDAFSLARVSCVSKQWSGVARHEKLWESLCILHWPAAAAKRSRRSSGHKNPLGSGPVPACSSAQQIRAVVESLGGFRRFFFLHLGPMLKRNCCQSQPRSTWGRDEVNLSLSLYSIDCFLRGSSSNPGPLLKRKLSSLE</sequence>
<proteinExistence type="evidence at transcript level"/>
<dbReference type="SUPFAM" id="SSF81383">
    <property type="entry name" value="F-box domain"/>
    <property type="match status" value="1"/>
</dbReference>
<dbReference type="OrthoDB" id="2095648at2759"/>
<dbReference type="PROSITE" id="PS50181">
    <property type="entry name" value="FBOX"/>
    <property type="match status" value="1"/>
</dbReference>
<dbReference type="PANTHER" id="PTHR47750:SF1">
    <property type="entry name" value="F-BOX PROTEIN SNE"/>
    <property type="match status" value="1"/>
</dbReference>
<dbReference type="CDD" id="cd22151">
    <property type="entry name" value="F-box_AtGID2-like"/>
    <property type="match status" value="1"/>
</dbReference>
<name>A9LY11_SELML</name>
<dbReference type="Pfam" id="PF12937">
    <property type="entry name" value="F-box-like"/>
    <property type="match status" value="1"/>
</dbReference>
<dbReference type="GO" id="GO:0009937">
    <property type="term" value="P:regulation of gibberellic acid mediated signaling pathway"/>
    <property type="evidence" value="ECO:0007669"/>
    <property type="project" value="InterPro"/>
</dbReference>
<dbReference type="GeneID" id="112349605"/>
<reference evidence="2" key="1">
    <citation type="journal article" date="2008" name="Plant Cell">
        <title>The GID1-Mediated GA Perception Mechanism is Conserved in the Lycophyte Selaginella moellendorffii but not in the Bryophyte Physcomitrella patens.</title>
        <authorList>
            <person name="Hirano K."/>
            <person name="Nakajima M."/>
            <person name="Asano K."/>
            <person name="Nishiyama T."/>
            <person name="Sakakibara H."/>
            <person name="Kojima M."/>
            <person name="Katoh E."/>
            <person name="Xiang H."/>
            <person name="Tanahashi T."/>
            <person name="Hasebe M."/>
            <person name="Banks J.A."/>
            <person name="Ashikari M."/>
            <person name="Kitano H."/>
            <person name="Ueguchi-Tanaka M."/>
            <person name="Matsuoka M."/>
        </authorList>
    </citation>
    <scope>NUCLEOTIDE SEQUENCE</scope>
</reference>
<evidence type="ECO:0000313" key="2">
    <source>
        <dbReference type="EMBL" id="ABX10760.1"/>
    </source>
</evidence>